<protein>
    <submittedName>
        <fullName evidence="1">Uncharacterized protein</fullName>
    </submittedName>
</protein>
<name>A0A0A9B1F0_ARUDO</name>
<proteinExistence type="predicted"/>
<evidence type="ECO:0000313" key="1">
    <source>
        <dbReference type="EMBL" id="JAD55005.1"/>
    </source>
</evidence>
<accession>A0A0A9B1F0</accession>
<dbReference type="EMBL" id="GBRH01242890">
    <property type="protein sequence ID" value="JAD55005.1"/>
    <property type="molecule type" value="Transcribed_RNA"/>
</dbReference>
<reference evidence="1" key="2">
    <citation type="journal article" date="2015" name="Data Brief">
        <title>Shoot transcriptome of the giant reed, Arundo donax.</title>
        <authorList>
            <person name="Barrero R.A."/>
            <person name="Guerrero F.D."/>
            <person name="Moolhuijzen P."/>
            <person name="Goolsby J.A."/>
            <person name="Tidwell J."/>
            <person name="Bellgard S.E."/>
            <person name="Bellgard M.I."/>
        </authorList>
    </citation>
    <scope>NUCLEOTIDE SEQUENCE</scope>
    <source>
        <tissue evidence="1">Shoot tissue taken approximately 20 cm above the soil surface</tissue>
    </source>
</reference>
<organism evidence="1">
    <name type="scientific">Arundo donax</name>
    <name type="common">Giant reed</name>
    <name type="synonym">Donax arundinaceus</name>
    <dbReference type="NCBI Taxonomy" id="35708"/>
    <lineage>
        <taxon>Eukaryota</taxon>
        <taxon>Viridiplantae</taxon>
        <taxon>Streptophyta</taxon>
        <taxon>Embryophyta</taxon>
        <taxon>Tracheophyta</taxon>
        <taxon>Spermatophyta</taxon>
        <taxon>Magnoliopsida</taxon>
        <taxon>Liliopsida</taxon>
        <taxon>Poales</taxon>
        <taxon>Poaceae</taxon>
        <taxon>PACMAD clade</taxon>
        <taxon>Arundinoideae</taxon>
        <taxon>Arundineae</taxon>
        <taxon>Arundo</taxon>
    </lineage>
</organism>
<reference evidence="1" key="1">
    <citation type="submission" date="2014-09" db="EMBL/GenBank/DDBJ databases">
        <authorList>
            <person name="Magalhaes I.L.F."/>
            <person name="Oliveira U."/>
            <person name="Santos F.R."/>
            <person name="Vidigal T.H.D.A."/>
            <person name="Brescovit A.D."/>
            <person name="Santos A.J."/>
        </authorList>
    </citation>
    <scope>NUCLEOTIDE SEQUENCE</scope>
    <source>
        <tissue evidence="1">Shoot tissue taken approximately 20 cm above the soil surface</tissue>
    </source>
</reference>
<dbReference type="AlphaFoldDB" id="A0A0A9B1F0"/>
<sequence length="30" mass="3384">MYYMASRSLIKLFAGTLTDIHVAIDILPTE</sequence>